<dbReference type="EMBL" id="JAGFNP010000018">
    <property type="protein sequence ID" value="MBO3735793.1"/>
    <property type="molecule type" value="Genomic_DNA"/>
</dbReference>
<name>A0ABS3UAI5_9ACTN</name>
<dbReference type="PANTHER" id="PTHR18964">
    <property type="entry name" value="ROK (REPRESSOR, ORF, KINASE) FAMILY"/>
    <property type="match status" value="1"/>
</dbReference>
<reference evidence="3 4" key="1">
    <citation type="submission" date="2021-03" db="EMBL/GenBank/DDBJ databases">
        <title>Glycomyces sp. nov., a novel actinomycete isolated from soil.</title>
        <authorList>
            <person name="Yang X."/>
            <person name="Xu X."/>
        </authorList>
    </citation>
    <scope>NUCLEOTIDE SEQUENCE [LARGE SCALE GENOMIC DNA]</scope>
    <source>
        <strain evidence="3 4">NEAU-S30</strain>
    </source>
</reference>
<comment type="caution">
    <text evidence="3">The sequence shown here is derived from an EMBL/GenBank/DDBJ whole genome shotgun (WGS) entry which is preliminary data.</text>
</comment>
<comment type="similarity">
    <text evidence="1">Belongs to the ROK (NagC/XylR) family.</text>
</comment>
<dbReference type="RefSeq" id="WP_208499728.1">
    <property type="nucleotide sequence ID" value="NZ_JAGFNP010000018.1"/>
</dbReference>
<dbReference type="SUPFAM" id="SSF53067">
    <property type="entry name" value="Actin-like ATPase domain"/>
    <property type="match status" value="1"/>
</dbReference>
<evidence type="ECO:0000313" key="4">
    <source>
        <dbReference type="Proteomes" id="UP000681341"/>
    </source>
</evidence>
<sequence length="418" mass="43432">MPRTKSGSLQSLRRANQERLLTLLLRKGPTHRAELARRADLSRTTVSTIVTELMSRGLVIEQDGDPDGDGRAKETLAVNPGAAVALGLDFTFDHVWVHLSDLAHNEIAGAGRAVDPDLGWSERIDVAADLLDGLIAEHGLDRDRIVGAGVGLPGPIEKATGIVSTSLPDQPWSHVHAADEFQRRLRLPVAIENNTRLEAVAEAYSGAGRGVRDLMYVGLSSGIAAGLILDGRVFRGAVGAAGELGHTSVDVDGPACPCGNRGCLVLHAGIPAVLGALRPHLGAKVTVEDVLAAAAAGDRACEGVLADVGQMTGRVLASLCNLLNPERIVIGGELARAGEVLLDPLRTAIRRYALTLVREVDVVPAALDLGARAGAVGGAALILRERPGLAAALVDLTEPAAKPRQRGKAAADADKVAG</sequence>
<dbReference type="InterPro" id="IPR036390">
    <property type="entry name" value="WH_DNA-bd_sf"/>
</dbReference>
<feature type="domain" description="HTH marR-type" evidence="2">
    <location>
        <begin position="19"/>
        <end position="70"/>
    </location>
</feature>
<protein>
    <submittedName>
        <fullName evidence="3">ROK family transcriptional regulator</fullName>
    </submittedName>
</protein>
<dbReference type="InterPro" id="IPR000600">
    <property type="entry name" value="ROK"/>
</dbReference>
<keyword evidence="4" id="KW-1185">Reference proteome</keyword>
<dbReference type="Pfam" id="PF12802">
    <property type="entry name" value="MarR_2"/>
    <property type="match status" value="1"/>
</dbReference>
<dbReference type="InterPro" id="IPR043129">
    <property type="entry name" value="ATPase_NBD"/>
</dbReference>
<dbReference type="PANTHER" id="PTHR18964:SF173">
    <property type="entry name" value="GLUCOKINASE"/>
    <property type="match status" value="1"/>
</dbReference>
<evidence type="ECO:0000313" key="3">
    <source>
        <dbReference type="EMBL" id="MBO3735793.1"/>
    </source>
</evidence>
<proteinExistence type="inferred from homology"/>
<evidence type="ECO:0000256" key="1">
    <source>
        <dbReference type="ARBA" id="ARBA00006479"/>
    </source>
</evidence>
<dbReference type="InterPro" id="IPR000835">
    <property type="entry name" value="HTH_MarR-typ"/>
</dbReference>
<dbReference type="Gene3D" id="3.30.420.40">
    <property type="match status" value="2"/>
</dbReference>
<organism evidence="3 4">
    <name type="scientific">Glycomyces niveus</name>
    <dbReference type="NCBI Taxonomy" id="2820287"/>
    <lineage>
        <taxon>Bacteria</taxon>
        <taxon>Bacillati</taxon>
        <taxon>Actinomycetota</taxon>
        <taxon>Actinomycetes</taxon>
        <taxon>Glycomycetales</taxon>
        <taxon>Glycomycetaceae</taxon>
        <taxon>Glycomyces</taxon>
    </lineage>
</organism>
<dbReference type="SUPFAM" id="SSF46785">
    <property type="entry name" value="Winged helix' DNA-binding domain"/>
    <property type="match status" value="1"/>
</dbReference>
<dbReference type="Gene3D" id="1.10.10.10">
    <property type="entry name" value="Winged helix-like DNA-binding domain superfamily/Winged helix DNA-binding domain"/>
    <property type="match status" value="1"/>
</dbReference>
<dbReference type="Proteomes" id="UP000681341">
    <property type="component" value="Unassembled WGS sequence"/>
</dbReference>
<dbReference type="InterPro" id="IPR036388">
    <property type="entry name" value="WH-like_DNA-bd_sf"/>
</dbReference>
<dbReference type="Pfam" id="PF00480">
    <property type="entry name" value="ROK"/>
    <property type="match status" value="1"/>
</dbReference>
<accession>A0ABS3UAI5</accession>
<gene>
    <name evidence="3" type="ORF">J5V16_23455</name>
</gene>
<evidence type="ECO:0000259" key="2">
    <source>
        <dbReference type="Pfam" id="PF12802"/>
    </source>
</evidence>